<dbReference type="InterPro" id="IPR049326">
    <property type="entry name" value="Rhodopsin_dom_fungi"/>
</dbReference>
<comment type="caution">
    <text evidence="13">The sequence shown here is derived from an EMBL/GenBank/DDBJ whole genome shotgun (WGS) entry which is preliminary data.</text>
</comment>
<feature type="compositionally biased region" description="Polar residues" evidence="9">
    <location>
        <begin position="417"/>
        <end position="450"/>
    </location>
</feature>
<dbReference type="VEuPathDB" id="FungiDB:ASPNIDRAFT2_1161325"/>
<dbReference type="InterPro" id="IPR007219">
    <property type="entry name" value="XnlR_reg_dom"/>
</dbReference>
<keyword evidence="5 10" id="KW-0472">Membrane</keyword>
<dbReference type="Pfam" id="PF20684">
    <property type="entry name" value="Fung_rhodopsin"/>
    <property type="match status" value="1"/>
</dbReference>
<feature type="transmembrane region" description="Helical" evidence="10">
    <location>
        <begin position="60"/>
        <end position="79"/>
    </location>
</feature>
<dbReference type="VEuPathDB" id="FungiDB:ASPNIDRAFT2_1148807"/>
<protein>
    <submittedName>
        <fullName evidence="13">Uncharacterized protein</fullName>
    </submittedName>
</protein>
<feature type="transmembrane region" description="Helical" evidence="10">
    <location>
        <begin position="103"/>
        <end position="127"/>
    </location>
</feature>
<feature type="region of interest" description="Disordered" evidence="9">
    <location>
        <begin position="363"/>
        <end position="389"/>
    </location>
</feature>
<feature type="domain" description="Xylanolytic transcriptional activator regulatory" evidence="11">
    <location>
        <begin position="554"/>
        <end position="785"/>
    </location>
</feature>
<dbReference type="EMBL" id="NKJJ02000005">
    <property type="protein sequence ID" value="TPR06989.1"/>
    <property type="molecule type" value="Genomic_DNA"/>
</dbReference>
<evidence type="ECO:0000256" key="9">
    <source>
        <dbReference type="SAM" id="MobiDB-lite"/>
    </source>
</evidence>
<comment type="subcellular location">
    <subcellularLocation>
        <location evidence="1">Membrane</location>
        <topology evidence="1">Multi-pass membrane protein</topology>
    </subcellularLocation>
</comment>
<accession>A0A505I7U5</accession>
<keyword evidence="2 10" id="KW-0812">Transmembrane</keyword>
<reference evidence="14" key="1">
    <citation type="submission" date="2018-10" db="EMBL/GenBank/DDBJ databases">
        <title>FDA dAtabase for Regulatory Grade micrObial Sequences (FDA-ARGOS): Supporting development and validation of Infectious Disease Dx tests.</title>
        <authorList>
            <person name="Kerrigan L."/>
            <person name="Tallon L."/>
            <person name="Sadzewicz L."/>
            <person name="Sengamalay N."/>
            <person name="Ott S."/>
            <person name="Godinez A."/>
            <person name="Nagaraj S."/>
            <person name="Vavikolanu K."/>
            <person name="Nadendla S."/>
            <person name="George J."/>
            <person name="Sichtig H."/>
        </authorList>
    </citation>
    <scope>NUCLEOTIDE SEQUENCE [LARGE SCALE GENOMIC DNA]</scope>
    <source>
        <strain evidence="14">FDAARGOS_311</strain>
    </source>
</reference>
<feature type="transmembrane region" description="Helical" evidence="10">
    <location>
        <begin position="182"/>
        <end position="205"/>
    </location>
</feature>
<dbReference type="VEuPathDB" id="FungiDB:M747DRAFT_359716"/>
<dbReference type="AlphaFoldDB" id="A0A505I7U5"/>
<keyword evidence="7" id="KW-0539">Nucleus</keyword>
<evidence type="ECO:0000256" key="3">
    <source>
        <dbReference type="ARBA" id="ARBA00022989"/>
    </source>
</evidence>
<evidence type="ECO:0000256" key="5">
    <source>
        <dbReference type="ARBA" id="ARBA00023136"/>
    </source>
</evidence>
<dbReference type="VEuPathDB" id="FungiDB:ATCC64974_8150"/>
<proteinExistence type="inferred from homology"/>
<feature type="region of interest" description="Disordered" evidence="9">
    <location>
        <begin position="417"/>
        <end position="455"/>
    </location>
</feature>
<dbReference type="CDD" id="cd12148">
    <property type="entry name" value="fungal_TF_MHR"/>
    <property type="match status" value="1"/>
</dbReference>
<dbReference type="GO" id="GO:0016020">
    <property type="term" value="C:membrane"/>
    <property type="evidence" value="ECO:0007669"/>
    <property type="project" value="UniProtKB-SubCell"/>
</dbReference>
<feature type="transmembrane region" description="Helical" evidence="10">
    <location>
        <begin position="27"/>
        <end position="48"/>
    </location>
</feature>
<keyword evidence="4" id="KW-0805">Transcription regulation</keyword>
<evidence type="ECO:0000256" key="1">
    <source>
        <dbReference type="ARBA" id="ARBA00004141"/>
    </source>
</evidence>
<dbReference type="VEuPathDB" id="FungiDB:M747DRAFT_318378"/>
<evidence type="ECO:0000313" key="14">
    <source>
        <dbReference type="Proteomes" id="UP000197666"/>
    </source>
</evidence>
<dbReference type="InterPro" id="IPR052337">
    <property type="entry name" value="SAT4-like"/>
</dbReference>
<evidence type="ECO:0000259" key="11">
    <source>
        <dbReference type="Pfam" id="PF04082"/>
    </source>
</evidence>
<dbReference type="Proteomes" id="UP000197666">
    <property type="component" value="Unassembled WGS sequence"/>
</dbReference>
<organism evidence="13 14">
    <name type="scientific">Aspergillus niger</name>
    <dbReference type="NCBI Taxonomy" id="5061"/>
    <lineage>
        <taxon>Eukaryota</taxon>
        <taxon>Fungi</taxon>
        <taxon>Dikarya</taxon>
        <taxon>Ascomycota</taxon>
        <taxon>Pezizomycotina</taxon>
        <taxon>Eurotiomycetes</taxon>
        <taxon>Eurotiomycetidae</taxon>
        <taxon>Eurotiales</taxon>
        <taxon>Aspergillaceae</taxon>
        <taxon>Aspergillus</taxon>
        <taxon>Aspergillus subgen. Circumdati</taxon>
    </lineage>
</organism>
<name>A0A505I7U5_ASPNG</name>
<feature type="transmembrane region" description="Helical" evidence="10">
    <location>
        <begin position="217"/>
        <end position="238"/>
    </location>
</feature>
<evidence type="ECO:0000256" key="7">
    <source>
        <dbReference type="ARBA" id="ARBA00023242"/>
    </source>
</evidence>
<dbReference type="VEuPathDB" id="FungiDB:An09g06210"/>
<evidence type="ECO:0000256" key="6">
    <source>
        <dbReference type="ARBA" id="ARBA00023163"/>
    </source>
</evidence>
<feature type="transmembrane region" description="Helical" evidence="10">
    <location>
        <begin position="139"/>
        <end position="162"/>
    </location>
</feature>
<evidence type="ECO:0000313" key="13">
    <source>
        <dbReference type="EMBL" id="TPR06989.1"/>
    </source>
</evidence>
<evidence type="ECO:0000259" key="12">
    <source>
        <dbReference type="Pfam" id="PF20684"/>
    </source>
</evidence>
<evidence type="ECO:0000256" key="8">
    <source>
        <dbReference type="ARBA" id="ARBA00038359"/>
    </source>
</evidence>
<evidence type="ECO:0000256" key="10">
    <source>
        <dbReference type="SAM" id="Phobius"/>
    </source>
</evidence>
<gene>
    <name evidence="13" type="ORF">CAN33_0025330</name>
</gene>
<evidence type="ECO:0000256" key="4">
    <source>
        <dbReference type="ARBA" id="ARBA00023015"/>
    </source>
</evidence>
<evidence type="ECO:0000256" key="2">
    <source>
        <dbReference type="ARBA" id="ARBA00022692"/>
    </source>
</evidence>
<keyword evidence="3 10" id="KW-1133">Transmembrane helix</keyword>
<keyword evidence="6" id="KW-0804">Transcription</keyword>
<feature type="domain" description="Rhodopsin" evidence="12">
    <location>
        <begin position="44"/>
        <end position="281"/>
    </location>
</feature>
<dbReference type="GO" id="GO:0008270">
    <property type="term" value="F:zinc ion binding"/>
    <property type="evidence" value="ECO:0007669"/>
    <property type="project" value="InterPro"/>
</dbReference>
<dbReference type="GO" id="GO:0006351">
    <property type="term" value="P:DNA-templated transcription"/>
    <property type="evidence" value="ECO:0007669"/>
    <property type="project" value="InterPro"/>
</dbReference>
<sequence>MMDSHNHFARTDDGAHGSYMSPRGGRALAVSVVFTSLATCCVAARIYTRTKLMHRMEPNDWMIMLSLTLSYVFMGLFVVEAMNGMGMHEAHIPPSVLLKQMKAFWLTIPFYNAALLLAKASILMQYFRVFPTRRMRRISWIMIGVLATYGSWAVLSAFLNCIPVAKFWNPTLPGYCLSMEGLWFSNASMHIATDIVILLIPIPALSGLELPQRQKMALISIFALGGFVCVTSVCRLVSLKKISDSSDPTYDNVGAASWSAIECNTGIICACLPTLRPLISRLLPHFLSTLSGGGHAYGYAHAPSSQSQPPTFWNGTGTVTTTITTHMDDLEYAHCTGDSDRYLTLVPGHEFGGKGKIMVRETNNNSAGLRDSVTGKDVRSDIASPSSSVNDVQSLATRLQRFEEALVRFSSSVQASTSPLSDVSTTSYSPNTRRPSVEDSWSSSNTSKGSQAGGLSDQSIVESLGSHGYEQLSWIYGEAQAAGDQFVLSLSPLNSPEPSVEDPFTSTSVLQAQIADVSALFQRLATDSPLLLDFTQVSDQPPCLPPRALMEAFIDIYFTEISPLLPIYDRQSVLTAMKIQYETLDAPDPAWIVSFNSILLQALEGKCTAAKKTGAMPLEASLIIHLLQNIRRCFSNFQRLLEPRMANVQALLSLALVALKYFYFTVFETAFTHACELAKSMGLHRSMGNAANLCAEGQNLFWCLFIVDNHASTMTGTSCLLPSYDIGLPFPTCSVILLNDQFGARISLARIQGEISRKLYASMPRLSWKRLRRRAYELVRRLNDWTTQHSHILYPPASTTTTAQQAIELRYALCICLVLVQRCIPASESHQARLEHARTGLQLLQELCESYHPGDSISGFAMFESILLRYPLVLFLEVYIHLLSPESHVNPAAVTSDVNALVFFATRAECLAANAYRGSHADTIRSVSQLCSQVATSLLQHERSLLAQTPAPHHSEPSRELGPLTGNSHSIGHGDACFWDTDLEVMMEGYGSYQRYNDV</sequence>
<dbReference type="VEuPathDB" id="FungiDB:ATCC64974_8160"/>
<dbReference type="GO" id="GO:0003677">
    <property type="term" value="F:DNA binding"/>
    <property type="evidence" value="ECO:0007669"/>
    <property type="project" value="InterPro"/>
</dbReference>
<dbReference type="VEuPathDB" id="FungiDB:An09g06200"/>
<dbReference type="Pfam" id="PF04082">
    <property type="entry name" value="Fungal_trans"/>
    <property type="match status" value="1"/>
</dbReference>
<dbReference type="PANTHER" id="PTHR33048:SF132">
    <property type="entry name" value="MEMBRANE PROTEIN, PUTATIVE (AFU_ORTHOLOGUE AFUA_6G07820)-RELATED"/>
    <property type="match status" value="1"/>
</dbReference>
<comment type="similarity">
    <text evidence="8">Belongs to the SAT4 family.</text>
</comment>
<dbReference type="PANTHER" id="PTHR33048">
    <property type="entry name" value="PTH11-LIKE INTEGRAL MEMBRANE PROTEIN (AFU_ORTHOLOGUE AFUA_5G11245)"/>
    <property type="match status" value="1"/>
</dbReference>